<reference evidence="1 2" key="1">
    <citation type="submission" date="2017-08" db="EMBL/GenBank/DDBJ databases">
        <title>Draft Genome Sequence of Hafnia alvei CITHA-6 Isolated from Raw Bovine Milk.</title>
        <authorList>
            <person name="Culligan E.P."/>
            <person name="Mcsweeney A."/>
            <person name="O'Doherty C."/>
            <person name="Gleeson E."/>
            <person name="O'Riordan D."/>
            <person name="Sleator R.D."/>
        </authorList>
    </citation>
    <scope>NUCLEOTIDE SEQUENCE [LARGE SCALE GENOMIC DNA]</scope>
    <source>
        <strain evidence="1 2">CITHA-6</strain>
    </source>
</reference>
<comment type="caution">
    <text evidence="1">The sequence shown here is derived from an EMBL/GenBank/DDBJ whole genome shotgun (WGS) entry which is preliminary data.</text>
</comment>
<dbReference type="Proteomes" id="UP000218796">
    <property type="component" value="Unassembled WGS sequence"/>
</dbReference>
<dbReference type="RefSeq" id="WP_039186694.1">
    <property type="nucleotide sequence ID" value="NZ_CAUFSP010000001.1"/>
</dbReference>
<name>A0A2A2MGG6_9GAMM</name>
<protein>
    <submittedName>
        <fullName evidence="1">Uncharacterized protein</fullName>
    </submittedName>
</protein>
<gene>
    <name evidence="1" type="ORF">CJD50_08725</name>
</gene>
<organism evidence="1 2">
    <name type="scientific">Hafnia paralvei</name>
    <dbReference type="NCBI Taxonomy" id="546367"/>
    <lineage>
        <taxon>Bacteria</taxon>
        <taxon>Pseudomonadati</taxon>
        <taxon>Pseudomonadota</taxon>
        <taxon>Gammaproteobacteria</taxon>
        <taxon>Enterobacterales</taxon>
        <taxon>Hafniaceae</taxon>
        <taxon>Hafnia</taxon>
    </lineage>
</organism>
<dbReference type="OrthoDB" id="6636736at2"/>
<accession>A0A2A2MGG6</accession>
<evidence type="ECO:0000313" key="2">
    <source>
        <dbReference type="Proteomes" id="UP000218796"/>
    </source>
</evidence>
<proteinExistence type="predicted"/>
<dbReference type="AlphaFoldDB" id="A0A2A2MGG6"/>
<sequence>MNTFGLTRTYAGILIVENCRCAQYDHIEENFHLAVQKYSYLVRPREHIDGPEWVNRIQQRGSNHNIDHLLAAILAMMHSDPEIEHECVYY</sequence>
<keyword evidence="2" id="KW-1185">Reference proteome</keyword>
<evidence type="ECO:0000313" key="1">
    <source>
        <dbReference type="EMBL" id="PAV97717.1"/>
    </source>
</evidence>
<dbReference type="EMBL" id="NQMS01000002">
    <property type="protein sequence ID" value="PAV97717.1"/>
    <property type="molecule type" value="Genomic_DNA"/>
</dbReference>